<gene>
    <name evidence="4" type="ORF">BROSI_A1659</name>
</gene>
<organism evidence="4 5">
    <name type="scientific">Candidatus Brocadia sinica JPN1</name>
    <dbReference type="NCBI Taxonomy" id="1197129"/>
    <lineage>
        <taxon>Bacteria</taxon>
        <taxon>Pseudomonadati</taxon>
        <taxon>Planctomycetota</taxon>
        <taxon>Candidatus Brocadiia</taxon>
        <taxon>Candidatus Brocadiales</taxon>
        <taxon>Candidatus Brocadiaceae</taxon>
        <taxon>Candidatus Brocadia</taxon>
    </lineage>
</organism>
<proteinExistence type="inferred from homology"/>
<evidence type="ECO:0000313" key="4">
    <source>
        <dbReference type="EMBL" id="GAN33142.1"/>
    </source>
</evidence>
<dbReference type="InterPro" id="IPR002502">
    <property type="entry name" value="Amidase_domain"/>
</dbReference>
<feature type="domain" description="Peptidoglycan recognition protein family" evidence="3">
    <location>
        <begin position="47"/>
        <end position="186"/>
    </location>
</feature>
<dbReference type="SMART" id="SM00644">
    <property type="entry name" value="Ami_2"/>
    <property type="match status" value="1"/>
</dbReference>
<dbReference type="InterPro" id="IPR036505">
    <property type="entry name" value="Amidase/PGRP_sf"/>
</dbReference>
<dbReference type="Gene3D" id="3.40.80.10">
    <property type="entry name" value="Peptidoglycan recognition protein-like"/>
    <property type="match status" value="1"/>
</dbReference>
<feature type="domain" description="N-acetylmuramoyl-L-alanine amidase" evidence="2">
    <location>
        <begin position="53"/>
        <end position="194"/>
    </location>
</feature>
<comment type="similarity">
    <text evidence="1">Belongs to the N-acetylmuramoyl-L-alanine amidase 2 family.</text>
</comment>
<accession>A0ABQ0JWL9</accession>
<evidence type="ECO:0000259" key="2">
    <source>
        <dbReference type="SMART" id="SM00644"/>
    </source>
</evidence>
<comment type="caution">
    <text evidence="4">The sequence shown here is derived from an EMBL/GenBank/DDBJ whole genome shotgun (WGS) entry which is preliminary data.</text>
</comment>
<dbReference type="PANTHER" id="PTHR11022">
    <property type="entry name" value="PEPTIDOGLYCAN RECOGNITION PROTEIN"/>
    <property type="match status" value="1"/>
</dbReference>
<evidence type="ECO:0000313" key="5">
    <source>
        <dbReference type="Proteomes" id="UP000032309"/>
    </source>
</evidence>
<name>A0ABQ0JWL9_9BACT</name>
<dbReference type="PANTHER" id="PTHR11022:SF41">
    <property type="entry name" value="PEPTIDOGLYCAN-RECOGNITION PROTEIN LC-RELATED"/>
    <property type="match status" value="1"/>
</dbReference>
<dbReference type="InterPro" id="IPR006619">
    <property type="entry name" value="PGRP_domain_met/bac"/>
</dbReference>
<dbReference type="SUPFAM" id="SSF55846">
    <property type="entry name" value="N-acetylmuramoyl-L-alanine amidase-like"/>
    <property type="match status" value="1"/>
</dbReference>
<dbReference type="InterPro" id="IPR015510">
    <property type="entry name" value="PGRP"/>
</dbReference>
<protein>
    <submittedName>
        <fullName evidence="4">N-acetylmuramoyl-L-alanine amidase</fullName>
    </submittedName>
</protein>
<reference evidence="5" key="1">
    <citation type="journal article" date="2015" name="Genome Announc.">
        <title>Draft Genome Sequence of an Anaerobic Ammonium-Oxidizing Bacterium, "Candidatus Brocadia sinica".</title>
        <authorList>
            <person name="Oshiki M."/>
            <person name="Shinyako-Hata K."/>
            <person name="Satoh H."/>
            <person name="Okabe S."/>
        </authorList>
    </citation>
    <scope>NUCLEOTIDE SEQUENCE [LARGE SCALE GENOMIC DNA]</scope>
    <source>
        <strain evidence="5">JPN1</strain>
    </source>
</reference>
<sequence>MHQGERMVQCLSLIMILVASGLCVSTPFFTSVKIERTKRPEGLGSSSYVQDLEKLCRINTNGRPWEYIVIHHSATAKGNAARFDHYHRKNRKWQHGLAYHFVIGNGSVSGDGEIEVGERWKKQIHGAHTANMDCNRVAIGVCLVGDFENGGAPTENQLDSLVRLIQYLSRKYNIASSNILQHKEVHQKCTACPGKNFPFAEIKTRLLQIASKGSKHIQEL</sequence>
<dbReference type="Pfam" id="PF01510">
    <property type="entry name" value="Amidase_2"/>
    <property type="match status" value="1"/>
</dbReference>
<dbReference type="Proteomes" id="UP000032309">
    <property type="component" value="Unassembled WGS sequence"/>
</dbReference>
<dbReference type="EMBL" id="BAFN01000001">
    <property type="protein sequence ID" value="GAN33142.1"/>
    <property type="molecule type" value="Genomic_DNA"/>
</dbReference>
<keyword evidence="5" id="KW-1185">Reference proteome</keyword>
<evidence type="ECO:0000259" key="3">
    <source>
        <dbReference type="SMART" id="SM00701"/>
    </source>
</evidence>
<evidence type="ECO:0000256" key="1">
    <source>
        <dbReference type="ARBA" id="ARBA00007553"/>
    </source>
</evidence>
<dbReference type="SMART" id="SM00701">
    <property type="entry name" value="PGRP"/>
    <property type="match status" value="1"/>
</dbReference>
<dbReference type="CDD" id="cd06583">
    <property type="entry name" value="PGRP"/>
    <property type="match status" value="1"/>
</dbReference>